<keyword evidence="1" id="KW-0812">Transmembrane</keyword>
<dbReference type="AlphaFoldDB" id="A0A3S4B4W1"/>
<gene>
    <name evidence="2" type="ORF">RHODGE_RHODGE_02389</name>
</gene>
<reference evidence="3" key="1">
    <citation type="submission" date="2018-10" db="EMBL/GenBank/DDBJ databases">
        <authorList>
            <person name="Peiro R."/>
            <person name="Begona"/>
            <person name="Cbmso G."/>
            <person name="Lopez M."/>
            <person name="Gonzalez S."/>
            <person name="Sacristan E."/>
            <person name="Castillo E."/>
        </authorList>
    </citation>
    <scope>NUCLEOTIDE SEQUENCE [LARGE SCALE GENOMIC DNA]</scope>
</reference>
<keyword evidence="1" id="KW-1133">Transmembrane helix</keyword>
<comment type="caution">
    <text evidence="2">The sequence shown here is derived from an EMBL/GenBank/DDBJ whole genome shotgun (WGS) entry which is preliminary data.</text>
</comment>
<accession>A0A3S4B4W1</accession>
<feature type="transmembrane region" description="Helical" evidence="1">
    <location>
        <begin position="12"/>
        <end position="34"/>
    </location>
</feature>
<keyword evidence="1" id="KW-0472">Membrane</keyword>
<dbReference type="Proteomes" id="UP000289200">
    <property type="component" value="Unassembled WGS sequence"/>
</dbReference>
<evidence type="ECO:0000313" key="2">
    <source>
        <dbReference type="EMBL" id="VCU09216.1"/>
    </source>
</evidence>
<organism evidence="2 3">
    <name type="scientific">Rhodoplanes serenus</name>
    <dbReference type="NCBI Taxonomy" id="200615"/>
    <lineage>
        <taxon>Bacteria</taxon>
        <taxon>Pseudomonadati</taxon>
        <taxon>Pseudomonadota</taxon>
        <taxon>Alphaproteobacteria</taxon>
        <taxon>Hyphomicrobiales</taxon>
        <taxon>Nitrobacteraceae</taxon>
        <taxon>Rhodoplanes</taxon>
    </lineage>
</organism>
<name>A0A3S4B4W1_9BRAD</name>
<evidence type="ECO:0000256" key="1">
    <source>
        <dbReference type="SAM" id="Phobius"/>
    </source>
</evidence>
<protein>
    <submittedName>
        <fullName evidence="2">Uncharacterized protein</fullName>
    </submittedName>
</protein>
<proteinExistence type="predicted"/>
<keyword evidence="3" id="KW-1185">Reference proteome</keyword>
<dbReference type="EMBL" id="UWOC01000143">
    <property type="protein sequence ID" value="VCU09216.1"/>
    <property type="molecule type" value="Genomic_DNA"/>
</dbReference>
<evidence type="ECO:0000313" key="3">
    <source>
        <dbReference type="Proteomes" id="UP000289200"/>
    </source>
</evidence>
<sequence length="37" mass="4448">MKRPETPFPRHWIFYIVIKLLVIAGGTAFVLKYIGWW</sequence>